<comment type="caution">
    <text evidence="2">The sequence shown here is derived from an EMBL/GenBank/DDBJ whole genome shotgun (WGS) entry which is preliminary data.</text>
</comment>
<gene>
    <name evidence="2" type="ORF">D9613_005870</name>
</gene>
<organism evidence="2 3">
    <name type="scientific">Agrocybe pediades</name>
    <dbReference type="NCBI Taxonomy" id="84607"/>
    <lineage>
        <taxon>Eukaryota</taxon>
        <taxon>Fungi</taxon>
        <taxon>Dikarya</taxon>
        <taxon>Basidiomycota</taxon>
        <taxon>Agaricomycotina</taxon>
        <taxon>Agaricomycetes</taxon>
        <taxon>Agaricomycetidae</taxon>
        <taxon>Agaricales</taxon>
        <taxon>Agaricineae</taxon>
        <taxon>Strophariaceae</taxon>
        <taxon>Agrocybe</taxon>
    </lineage>
</organism>
<feature type="region of interest" description="Disordered" evidence="1">
    <location>
        <begin position="1"/>
        <end position="45"/>
    </location>
</feature>
<evidence type="ECO:0000313" key="3">
    <source>
        <dbReference type="Proteomes" id="UP000521872"/>
    </source>
</evidence>
<evidence type="ECO:0000313" key="2">
    <source>
        <dbReference type="EMBL" id="KAF4617665.1"/>
    </source>
</evidence>
<feature type="compositionally biased region" description="Basic and acidic residues" evidence="1">
    <location>
        <begin position="1"/>
        <end position="39"/>
    </location>
</feature>
<protein>
    <submittedName>
        <fullName evidence="2">Uncharacterized protein</fullName>
    </submittedName>
</protein>
<keyword evidence="3" id="KW-1185">Reference proteome</keyword>
<evidence type="ECO:0000256" key="1">
    <source>
        <dbReference type="SAM" id="MobiDB-lite"/>
    </source>
</evidence>
<proteinExistence type="predicted"/>
<dbReference type="EMBL" id="JAACJL010000030">
    <property type="protein sequence ID" value="KAF4617665.1"/>
    <property type="molecule type" value="Genomic_DNA"/>
</dbReference>
<accession>A0A8H4QVZ4</accession>
<reference evidence="2 3" key="1">
    <citation type="submission" date="2019-12" db="EMBL/GenBank/DDBJ databases">
        <authorList>
            <person name="Floudas D."/>
            <person name="Bentzer J."/>
            <person name="Ahren D."/>
            <person name="Johansson T."/>
            <person name="Persson P."/>
            <person name="Tunlid A."/>
        </authorList>
    </citation>
    <scope>NUCLEOTIDE SEQUENCE [LARGE SCALE GENOMIC DNA]</scope>
    <source>
        <strain evidence="2 3">CBS 102.39</strain>
    </source>
</reference>
<dbReference type="Proteomes" id="UP000521872">
    <property type="component" value="Unassembled WGS sequence"/>
</dbReference>
<sequence length="130" mass="14288">MEDKKDITAHEETVSHSSLDKDVDVEHYEKTPSSDEKGGMRRPVPAVPLTPMERQLALQEALKVDPGVKRFSWAAIQMYLVTLIICCCSGDSGFDGTVMGGINSMQQYQHYFGLTGVGSKTSIVFGIFTV</sequence>
<dbReference type="AlphaFoldDB" id="A0A8H4QVZ4"/>
<name>A0A8H4QVZ4_9AGAR</name>